<dbReference type="SUPFAM" id="SSF54534">
    <property type="entry name" value="FKBP-like"/>
    <property type="match status" value="1"/>
</dbReference>
<dbReference type="Gene3D" id="3.10.50.40">
    <property type="match status" value="1"/>
</dbReference>
<dbReference type="InterPro" id="IPR001179">
    <property type="entry name" value="PPIase_FKBP_dom"/>
</dbReference>
<dbReference type="GO" id="GO:0006457">
    <property type="term" value="P:protein folding"/>
    <property type="evidence" value="ECO:0007669"/>
    <property type="project" value="InterPro"/>
</dbReference>
<evidence type="ECO:0000256" key="2">
    <source>
        <dbReference type="ARBA" id="ARBA00006577"/>
    </source>
</evidence>
<dbReference type="InterPro" id="IPR046357">
    <property type="entry name" value="PPIase_dom_sf"/>
</dbReference>
<dbReference type="InterPro" id="IPR000774">
    <property type="entry name" value="PPIase_FKBP_N"/>
</dbReference>
<dbReference type="PROSITE" id="PS51257">
    <property type="entry name" value="PROKAR_LIPOPROTEIN"/>
    <property type="match status" value="1"/>
</dbReference>
<evidence type="ECO:0000313" key="10">
    <source>
        <dbReference type="Proteomes" id="UP000218824"/>
    </source>
</evidence>
<dbReference type="PROSITE" id="PS50059">
    <property type="entry name" value="FKBP_PPIASE"/>
    <property type="match status" value="1"/>
</dbReference>
<comment type="catalytic activity">
    <reaction evidence="1 5 6">
        <text>[protein]-peptidylproline (omega=180) = [protein]-peptidylproline (omega=0)</text>
        <dbReference type="Rhea" id="RHEA:16237"/>
        <dbReference type="Rhea" id="RHEA-COMP:10747"/>
        <dbReference type="Rhea" id="RHEA-COMP:10748"/>
        <dbReference type="ChEBI" id="CHEBI:83833"/>
        <dbReference type="ChEBI" id="CHEBI:83834"/>
        <dbReference type="EC" id="5.2.1.8"/>
    </reaction>
</comment>
<evidence type="ECO:0000256" key="6">
    <source>
        <dbReference type="RuleBase" id="RU003915"/>
    </source>
</evidence>
<dbReference type="GeneID" id="83062302"/>
<dbReference type="KEGG" id="lem:LEN_0389"/>
<dbReference type="Proteomes" id="UP000218824">
    <property type="component" value="Chromosome"/>
</dbReference>
<reference evidence="9 10" key="1">
    <citation type="journal article" date="2017" name="DNA Res.">
        <title>Complete genome sequence and expression profile of the commercial lytic enzyme producer Lysobacter enzymogenes M497-1.</title>
        <authorList>
            <person name="Takami H."/>
            <person name="Toyoda A."/>
            <person name="Uchiyama I."/>
            <person name="Itoh T."/>
            <person name="Takaki Y."/>
            <person name="Arai W."/>
            <person name="Nishi S."/>
            <person name="Kawai M."/>
            <person name="Shinya K."/>
            <person name="Ikeda H."/>
        </authorList>
    </citation>
    <scope>NUCLEOTIDE SEQUENCE [LARGE SCALE GENOMIC DNA]</scope>
    <source>
        <strain evidence="9 10">M497-1</strain>
    </source>
</reference>
<keyword evidence="4 5" id="KW-0413">Isomerase</keyword>
<organism evidence="9 10">
    <name type="scientific">Lysobacter enzymogenes</name>
    <dbReference type="NCBI Taxonomy" id="69"/>
    <lineage>
        <taxon>Bacteria</taxon>
        <taxon>Pseudomonadati</taxon>
        <taxon>Pseudomonadota</taxon>
        <taxon>Gammaproteobacteria</taxon>
        <taxon>Lysobacterales</taxon>
        <taxon>Lysobacteraceae</taxon>
        <taxon>Lysobacter</taxon>
    </lineage>
</organism>
<evidence type="ECO:0000256" key="5">
    <source>
        <dbReference type="PROSITE-ProRule" id="PRU00277"/>
    </source>
</evidence>
<evidence type="ECO:0000256" key="3">
    <source>
        <dbReference type="ARBA" id="ARBA00023110"/>
    </source>
</evidence>
<dbReference type="RefSeq" id="WP_096376432.1">
    <property type="nucleotide sequence ID" value="NZ_AP014940.1"/>
</dbReference>
<dbReference type="Pfam" id="PF00254">
    <property type="entry name" value="FKBP_C"/>
    <property type="match status" value="1"/>
</dbReference>
<keyword evidence="7" id="KW-0732">Signal</keyword>
<dbReference type="PANTHER" id="PTHR43811:SF19">
    <property type="entry name" value="39 KDA FK506-BINDING NUCLEAR PROTEIN"/>
    <property type="match status" value="1"/>
</dbReference>
<dbReference type="FunFam" id="3.10.50.40:FF:000006">
    <property type="entry name" value="Peptidyl-prolyl cis-trans isomerase"/>
    <property type="match status" value="1"/>
</dbReference>
<proteinExistence type="inferred from homology"/>
<sequence>MPRSLLVLSALSLALAAALVACAPSGGSKPGAASASAPAPLNAADVADEKAKISYVVGRDFARSVEPIRAELDTELVLRAIRDAQAGRPSLFDDNETKRIRDGFSAHLRAKHDDEVKAVAARNLAAGEAFLAKNAKAQGVKTTASGLQYQVLREGKGAHPSAGDTVRVNYVGSLLDGSKFESTYDTDHPAEFVLAQVMPGWTEGVQLMAPGAKYRFWMPAKLAYGERGLAGQIEPNSVLSFEVELLEIAGQGAPTHDE</sequence>
<accession>A0AAU9ANB3</accession>
<protein>
    <recommendedName>
        <fullName evidence="6">Peptidyl-prolyl cis-trans isomerase</fullName>
        <ecNumber evidence="6">5.2.1.8</ecNumber>
    </recommendedName>
</protein>
<dbReference type="EMBL" id="AP014940">
    <property type="protein sequence ID" value="BAV95876.1"/>
    <property type="molecule type" value="Genomic_DNA"/>
</dbReference>
<keyword evidence="3 5" id="KW-0697">Rotamase</keyword>
<feature type="signal peptide" evidence="7">
    <location>
        <begin position="1"/>
        <end position="23"/>
    </location>
</feature>
<dbReference type="EC" id="5.2.1.8" evidence="6"/>
<evidence type="ECO:0000313" key="9">
    <source>
        <dbReference type="EMBL" id="BAV95876.1"/>
    </source>
</evidence>
<dbReference type="Gene3D" id="1.10.287.460">
    <property type="entry name" value="Peptidyl-prolyl cis-trans isomerase, FKBP-type, N-terminal domain"/>
    <property type="match status" value="1"/>
</dbReference>
<feature type="domain" description="PPIase FKBP-type" evidence="8">
    <location>
        <begin position="163"/>
        <end position="249"/>
    </location>
</feature>
<name>A0AAU9ANB3_LYSEN</name>
<gene>
    <name evidence="9" type="ORF">LEN_0389</name>
</gene>
<dbReference type="Pfam" id="PF01346">
    <property type="entry name" value="FKBP_N"/>
    <property type="match status" value="1"/>
</dbReference>
<dbReference type="GO" id="GO:0003755">
    <property type="term" value="F:peptidyl-prolyl cis-trans isomerase activity"/>
    <property type="evidence" value="ECO:0007669"/>
    <property type="project" value="UniProtKB-UniRule"/>
</dbReference>
<comment type="similarity">
    <text evidence="2 6">Belongs to the FKBP-type PPIase family.</text>
</comment>
<dbReference type="AlphaFoldDB" id="A0AAU9ANB3"/>
<dbReference type="InterPro" id="IPR036944">
    <property type="entry name" value="PPIase_FKBP_N_sf"/>
</dbReference>
<evidence type="ECO:0000256" key="7">
    <source>
        <dbReference type="SAM" id="SignalP"/>
    </source>
</evidence>
<evidence type="ECO:0000256" key="4">
    <source>
        <dbReference type="ARBA" id="ARBA00023235"/>
    </source>
</evidence>
<evidence type="ECO:0000259" key="8">
    <source>
        <dbReference type="PROSITE" id="PS50059"/>
    </source>
</evidence>
<evidence type="ECO:0000256" key="1">
    <source>
        <dbReference type="ARBA" id="ARBA00000971"/>
    </source>
</evidence>
<dbReference type="PANTHER" id="PTHR43811">
    <property type="entry name" value="FKBP-TYPE PEPTIDYL-PROLYL CIS-TRANS ISOMERASE FKPA"/>
    <property type="match status" value="1"/>
</dbReference>
<feature type="chain" id="PRO_5043818248" description="Peptidyl-prolyl cis-trans isomerase" evidence="7">
    <location>
        <begin position="24"/>
        <end position="258"/>
    </location>
</feature>